<gene>
    <name evidence="2" type="ORF">AVEN_51152_1</name>
</gene>
<proteinExistence type="predicted"/>
<evidence type="ECO:0000313" key="2">
    <source>
        <dbReference type="EMBL" id="GBO08778.1"/>
    </source>
</evidence>
<reference evidence="2 3" key="1">
    <citation type="journal article" date="2019" name="Sci. Rep.">
        <title>Orb-weaving spider Araneus ventricosus genome elucidates the spidroin gene catalogue.</title>
        <authorList>
            <person name="Kono N."/>
            <person name="Nakamura H."/>
            <person name="Ohtoshi R."/>
            <person name="Moran D.A.P."/>
            <person name="Shinohara A."/>
            <person name="Yoshida Y."/>
            <person name="Fujiwara M."/>
            <person name="Mori M."/>
            <person name="Tomita M."/>
            <person name="Arakawa K."/>
        </authorList>
    </citation>
    <scope>NUCLEOTIDE SEQUENCE [LARGE SCALE GENOMIC DNA]</scope>
</reference>
<keyword evidence="3" id="KW-1185">Reference proteome</keyword>
<sequence>MRQRWPSGTVSVRGLQFRNWIPLKIRRGWRLLHAKSYAVVKRPPGGVARKFGEGVPAQASSSSSDRGSKLRGPSQNSSRVASKRDIPKLNLLIYV</sequence>
<dbReference type="Proteomes" id="UP000499080">
    <property type="component" value="Unassembled WGS sequence"/>
</dbReference>
<evidence type="ECO:0000313" key="3">
    <source>
        <dbReference type="Proteomes" id="UP000499080"/>
    </source>
</evidence>
<name>A0A4Y2U7I7_ARAVE</name>
<protein>
    <submittedName>
        <fullName evidence="2">Uncharacterized protein</fullName>
    </submittedName>
</protein>
<evidence type="ECO:0000256" key="1">
    <source>
        <dbReference type="SAM" id="MobiDB-lite"/>
    </source>
</evidence>
<accession>A0A4Y2U7I7</accession>
<dbReference type="AlphaFoldDB" id="A0A4Y2U7I7"/>
<feature type="region of interest" description="Disordered" evidence="1">
    <location>
        <begin position="44"/>
        <end position="82"/>
    </location>
</feature>
<comment type="caution">
    <text evidence="2">The sequence shown here is derived from an EMBL/GenBank/DDBJ whole genome shotgun (WGS) entry which is preliminary data.</text>
</comment>
<dbReference type="EMBL" id="BGPR01034413">
    <property type="protein sequence ID" value="GBO08778.1"/>
    <property type="molecule type" value="Genomic_DNA"/>
</dbReference>
<organism evidence="2 3">
    <name type="scientific">Araneus ventricosus</name>
    <name type="common">Orbweaver spider</name>
    <name type="synonym">Epeira ventricosa</name>
    <dbReference type="NCBI Taxonomy" id="182803"/>
    <lineage>
        <taxon>Eukaryota</taxon>
        <taxon>Metazoa</taxon>
        <taxon>Ecdysozoa</taxon>
        <taxon>Arthropoda</taxon>
        <taxon>Chelicerata</taxon>
        <taxon>Arachnida</taxon>
        <taxon>Araneae</taxon>
        <taxon>Araneomorphae</taxon>
        <taxon>Entelegynae</taxon>
        <taxon>Araneoidea</taxon>
        <taxon>Araneidae</taxon>
        <taxon>Araneus</taxon>
    </lineage>
</organism>